<evidence type="ECO:0000313" key="2">
    <source>
        <dbReference type="EMBL" id="WCR12239.1"/>
    </source>
</evidence>
<sequence>MTERDPVAALPANLRMQLLALQVGGQLDSDEARQVAAAVLQHVQKPPEPPKPSSGNRNAPPLVQQRGI</sequence>
<evidence type="ECO:0000256" key="1">
    <source>
        <dbReference type="SAM" id="MobiDB-lite"/>
    </source>
</evidence>
<evidence type="ECO:0000313" key="3">
    <source>
        <dbReference type="Proteomes" id="UP001218412"/>
    </source>
</evidence>
<reference evidence="2 3" key="1">
    <citation type="submission" date="2021-01" db="EMBL/GenBank/DDBJ databases">
        <title>Biogeographic distribution of Paracoccus.</title>
        <authorList>
            <person name="Hollensteiner J."/>
            <person name="Leineberger J."/>
            <person name="Brinkhoff T."/>
            <person name="Daniel R."/>
        </authorList>
    </citation>
    <scope>NUCLEOTIDE SEQUENCE [LARGE SCALE GENOMIC DNA]</scope>
    <source>
        <strain evidence="2 3">LMG25392</strain>
    </source>
</reference>
<accession>A0ABY7SYY9</accession>
<organism evidence="2 3">
    <name type="scientific">Paracoccus stylophorae</name>
    <dbReference type="NCBI Taxonomy" id="659350"/>
    <lineage>
        <taxon>Bacteria</taxon>
        <taxon>Pseudomonadati</taxon>
        <taxon>Pseudomonadota</taxon>
        <taxon>Alphaproteobacteria</taxon>
        <taxon>Rhodobacterales</taxon>
        <taxon>Paracoccaceae</taxon>
        <taxon>Paracoccus</taxon>
    </lineage>
</organism>
<name>A0ABY7SYY9_9RHOB</name>
<dbReference type="RefSeq" id="WP_272860347.1">
    <property type="nucleotide sequence ID" value="NZ_CP067134.1"/>
</dbReference>
<protein>
    <submittedName>
        <fullName evidence="2">Uncharacterized protein</fullName>
    </submittedName>
</protein>
<dbReference type="EMBL" id="CP067134">
    <property type="protein sequence ID" value="WCR12239.1"/>
    <property type="molecule type" value="Genomic_DNA"/>
</dbReference>
<gene>
    <name evidence="2" type="ORF">JHW45_07930</name>
</gene>
<proteinExistence type="predicted"/>
<keyword evidence="3" id="KW-1185">Reference proteome</keyword>
<feature type="region of interest" description="Disordered" evidence="1">
    <location>
        <begin position="42"/>
        <end position="68"/>
    </location>
</feature>
<dbReference type="Proteomes" id="UP001218412">
    <property type="component" value="Chromosome"/>
</dbReference>